<protein>
    <submittedName>
        <fullName evidence="1">DNA-directed RNA polymerase subunit 1</fullName>
    </submittedName>
</protein>
<name>A0A6G6AAB3_9VIRU</name>
<dbReference type="EMBL" id="MN175499">
    <property type="protein sequence ID" value="QID05772.1"/>
    <property type="molecule type" value="Genomic_DNA"/>
</dbReference>
<evidence type="ECO:0000313" key="1">
    <source>
        <dbReference type="EMBL" id="QID05772.1"/>
    </source>
</evidence>
<reference evidence="1" key="1">
    <citation type="submission" date="2019-07" db="EMBL/GenBank/DDBJ databases">
        <title>The discovery of a new lineage B mimivirus raises questions about particles surface fibrils.</title>
        <authorList>
            <person name="Silva L.K.S."/>
            <person name="Rodrigues R.A.L."/>
            <person name="Andrade A.C.S.P."/>
            <person name="Hikida H."/>
            <person name="Andreani J."/>
            <person name="Levasseur A."/>
            <person name="La Scola B."/>
            <person name="Abrahao J.S."/>
        </authorList>
    </citation>
    <scope>NUCLEOTIDE SEQUENCE</scope>
    <source>
        <strain evidence="1">B60</strain>
    </source>
</reference>
<accession>A0A6G6AAB3</accession>
<proteinExistence type="predicted"/>
<sequence length="73" mass="8321">MTTIYIEEIKDGKLVYRIIELSNCLASRIKGRHGRIKSNQMGKKGKYMGTLITGNPLVNIEDIIPENLFINKK</sequence>
<dbReference type="GO" id="GO:0000428">
    <property type="term" value="C:DNA-directed RNA polymerase complex"/>
    <property type="evidence" value="ECO:0007669"/>
    <property type="project" value="UniProtKB-KW"/>
</dbReference>
<keyword evidence="1" id="KW-0804">Transcription</keyword>
<organism evidence="1">
    <name type="scientific">Borely moumouvirus</name>
    <dbReference type="NCBI Taxonomy" id="2712067"/>
    <lineage>
        <taxon>Viruses</taxon>
        <taxon>Varidnaviria</taxon>
        <taxon>Bamfordvirae</taxon>
        <taxon>Nucleocytoviricota</taxon>
        <taxon>Megaviricetes</taxon>
        <taxon>Imitervirales</taxon>
        <taxon>Mimiviridae</taxon>
        <taxon>Megamimivirinae</taxon>
        <taxon>Moumouvirus</taxon>
    </lineage>
</organism>
<keyword evidence="1" id="KW-0240">DNA-directed RNA polymerase</keyword>